<sequence length="62" mass="7098">MCWQIMHNCLPLKAPLSPSFLRCIFDYLDIHSADEKEQQRFCGKEIPGYPIVIHSSSAEVGF</sequence>
<dbReference type="AlphaFoldDB" id="A0A3P7S3E6"/>
<organism evidence="1 2">
    <name type="scientific">Dibothriocephalus latus</name>
    <name type="common">Fish tapeworm</name>
    <name type="synonym">Diphyllobothrium latum</name>
    <dbReference type="NCBI Taxonomy" id="60516"/>
    <lineage>
        <taxon>Eukaryota</taxon>
        <taxon>Metazoa</taxon>
        <taxon>Spiralia</taxon>
        <taxon>Lophotrochozoa</taxon>
        <taxon>Platyhelminthes</taxon>
        <taxon>Cestoda</taxon>
        <taxon>Eucestoda</taxon>
        <taxon>Diphyllobothriidea</taxon>
        <taxon>Diphyllobothriidae</taxon>
        <taxon>Dibothriocephalus</taxon>
    </lineage>
</organism>
<evidence type="ECO:0000313" key="1">
    <source>
        <dbReference type="EMBL" id="VDN49346.1"/>
    </source>
</evidence>
<reference evidence="1 2" key="1">
    <citation type="submission" date="2018-11" db="EMBL/GenBank/DDBJ databases">
        <authorList>
            <consortium name="Pathogen Informatics"/>
        </authorList>
    </citation>
    <scope>NUCLEOTIDE SEQUENCE [LARGE SCALE GENOMIC DNA]</scope>
</reference>
<dbReference type="EMBL" id="UYRU01120518">
    <property type="protein sequence ID" value="VDN49346.1"/>
    <property type="molecule type" value="Genomic_DNA"/>
</dbReference>
<gene>
    <name evidence="1" type="ORF">DILT_LOCUS19759</name>
</gene>
<accession>A0A3P7S3E6</accession>
<evidence type="ECO:0000313" key="2">
    <source>
        <dbReference type="Proteomes" id="UP000281553"/>
    </source>
</evidence>
<protein>
    <submittedName>
        <fullName evidence="1">Uncharacterized protein</fullName>
    </submittedName>
</protein>
<keyword evidence="2" id="KW-1185">Reference proteome</keyword>
<proteinExistence type="predicted"/>
<feature type="non-terminal residue" evidence="1">
    <location>
        <position position="62"/>
    </location>
</feature>
<dbReference type="Proteomes" id="UP000281553">
    <property type="component" value="Unassembled WGS sequence"/>
</dbReference>
<name>A0A3P7S3E6_DIBLA</name>